<comment type="caution">
    <text evidence="1">The sequence shown here is derived from an EMBL/GenBank/DDBJ whole genome shotgun (WGS) entry which is preliminary data.</text>
</comment>
<dbReference type="AlphaFoldDB" id="A0A9X4G2D5"/>
<organism evidence="1 2">
    <name type="scientific">Actinobacillus equuli subsp. equuli</name>
    <dbReference type="NCBI Taxonomy" id="202947"/>
    <lineage>
        <taxon>Bacteria</taxon>
        <taxon>Pseudomonadati</taxon>
        <taxon>Pseudomonadota</taxon>
        <taxon>Gammaproteobacteria</taxon>
        <taxon>Pasteurellales</taxon>
        <taxon>Pasteurellaceae</taxon>
        <taxon>Actinobacillus</taxon>
    </lineage>
</organism>
<reference evidence="1" key="1">
    <citation type="submission" date="2022-11" db="EMBL/GenBank/DDBJ databases">
        <authorList>
            <person name="Kamali M."/>
            <person name="Peak L."/>
            <person name="Go Y.Y."/>
            <person name="Balasuriya U.B.R."/>
            <person name="Carossino M."/>
        </authorList>
    </citation>
    <scope>NUCLEOTIDE SEQUENCE</scope>
    <source>
        <strain evidence="1">4524</strain>
    </source>
</reference>
<evidence type="ECO:0000313" key="2">
    <source>
        <dbReference type="Proteomes" id="UP001142444"/>
    </source>
</evidence>
<dbReference type="SMART" id="SM00855">
    <property type="entry name" value="PGAM"/>
    <property type="match status" value="1"/>
</dbReference>
<dbReference type="EMBL" id="JAPHVQ010000001">
    <property type="protein sequence ID" value="MDE8033813.1"/>
    <property type="molecule type" value="Genomic_DNA"/>
</dbReference>
<gene>
    <name evidence="1" type="primary">sixA</name>
    <name evidence="1" type="ORF">OQ257_01315</name>
</gene>
<sequence length="164" mass="18402">MNIWIMRHGEAGFNASSDSERTLTSQGEAAVKKQGEWLVNRLIEKQIELDKILVSPYRRTQQTLECLFQGMQAVDSDKNFANESLVEVWDGITPLGDSDNVCGYLAFLREEGAKNVLIISHLPLVYDLVLALTANQEAVHFYPAVMAEIDWKSDFGKITAVEKP</sequence>
<name>A0A9X4G2D5_ACTEU</name>
<dbReference type="GO" id="GO:0005737">
    <property type="term" value="C:cytoplasm"/>
    <property type="evidence" value="ECO:0007669"/>
    <property type="project" value="InterPro"/>
</dbReference>
<dbReference type="NCBIfam" id="TIGR00249">
    <property type="entry name" value="sixA"/>
    <property type="match status" value="1"/>
</dbReference>
<evidence type="ECO:0000313" key="1">
    <source>
        <dbReference type="EMBL" id="MDE8033813.1"/>
    </source>
</evidence>
<dbReference type="InterPro" id="IPR004449">
    <property type="entry name" value="SixA"/>
</dbReference>
<reference evidence="1" key="2">
    <citation type="journal article" date="2023" name="Pathogens">
        <title>Pathological Features and Genomic Characterization of an Actinobacillus equuli subsp. equuli Bearing Unique Virulence-Associated Genes from an Adult Horse with Pleuropneumonia.</title>
        <authorList>
            <person name="Kamali M."/>
            <person name="Carossino M."/>
            <person name="Del Piero F."/>
            <person name="Peak L."/>
            <person name="Mitchell M.S."/>
            <person name="Willette J."/>
            <person name="Baker R."/>
            <person name="Li F."/>
            <person name="Kenez A."/>
            <person name="Balasuriya U.B.R."/>
            <person name="Go Y.Y."/>
        </authorList>
    </citation>
    <scope>NUCLEOTIDE SEQUENCE</scope>
    <source>
        <strain evidence="1">4524</strain>
    </source>
</reference>
<proteinExistence type="predicted"/>
<dbReference type="Gene3D" id="3.40.50.1240">
    <property type="entry name" value="Phosphoglycerate mutase-like"/>
    <property type="match status" value="1"/>
</dbReference>
<dbReference type="SUPFAM" id="SSF53254">
    <property type="entry name" value="Phosphoglycerate mutase-like"/>
    <property type="match status" value="1"/>
</dbReference>
<dbReference type="InterPro" id="IPR029033">
    <property type="entry name" value="His_PPase_superfam"/>
</dbReference>
<accession>A0A9X4G2D5</accession>
<dbReference type="RefSeq" id="WP_275217113.1">
    <property type="nucleotide sequence ID" value="NZ_JAPHVQ010000001.1"/>
</dbReference>
<keyword evidence="2" id="KW-1185">Reference proteome</keyword>
<dbReference type="GO" id="GO:0101006">
    <property type="term" value="F:protein histidine phosphatase activity"/>
    <property type="evidence" value="ECO:0007669"/>
    <property type="project" value="InterPro"/>
</dbReference>
<dbReference type="CDD" id="cd07067">
    <property type="entry name" value="HP_PGM_like"/>
    <property type="match status" value="1"/>
</dbReference>
<dbReference type="Pfam" id="PF00300">
    <property type="entry name" value="His_Phos_1"/>
    <property type="match status" value="1"/>
</dbReference>
<dbReference type="Proteomes" id="UP001142444">
    <property type="component" value="Unassembled WGS sequence"/>
</dbReference>
<protein>
    <submittedName>
        <fullName evidence="1">Phosphohistidine phosphatase SixA</fullName>
    </submittedName>
</protein>
<dbReference type="InterPro" id="IPR013078">
    <property type="entry name" value="His_Pase_superF_clade-1"/>
</dbReference>